<feature type="region of interest" description="Disordered" evidence="1">
    <location>
        <begin position="1"/>
        <end position="22"/>
    </location>
</feature>
<reference evidence="2" key="2">
    <citation type="submission" date="2020-09" db="EMBL/GenBank/DDBJ databases">
        <title>Reference genome assembly for Australian Ascochyta lentis isolate Al4.</title>
        <authorList>
            <person name="Lee R.C."/>
            <person name="Farfan-Caceres L.M."/>
            <person name="Debler J.W."/>
            <person name="Williams A.H."/>
            <person name="Henares B.M."/>
        </authorList>
    </citation>
    <scope>NUCLEOTIDE SEQUENCE</scope>
    <source>
        <strain evidence="2">Al4</strain>
    </source>
</reference>
<keyword evidence="3" id="KW-1185">Reference proteome</keyword>
<dbReference type="EMBL" id="RZGK01000016">
    <property type="protein sequence ID" value="KAF9693168.1"/>
    <property type="molecule type" value="Genomic_DNA"/>
</dbReference>
<accession>A0A8H7J0Y3</accession>
<evidence type="ECO:0000256" key="1">
    <source>
        <dbReference type="SAM" id="MobiDB-lite"/>
    </source>
</evidence>
<proteinExistence type="predicted"/>
<dbReference type="OrthoDB" id="3799525at2759"/>
<protein>
    <submittedName>
        <fullName evidence="2">Uncharacterized protein</fullName>
    </submittedName>
</protein>
<reference evidence="2" key="1">
    <citation type="submission" date="2018-12" db="EMBL/GenBank/DDBJ databases">
        <authorList>
            <person name="Syme R.A."/>
            <person name="Farfan-Caceres L."/>
            <person name="Lichtenzveig J."/>
        </authorList>
    </citation>
    <scope>NUCLEOTIDE SEQUENCE</scope>
    <source>
        <strain evidence="2">Al4</strain>
    </source>
</reference>
<dbReference type="AlphaFoldDB" id="A0A8H7J0Y3"/>
<feature type="compositionally biased region" description="Pro residues" evidence="1">
    <location>
        <begin position="210"/>
        <end position="221"/>
    </location>
</feature>
<comment type="caution">
    <text evidence="2">The sequence shown here is derived from an EMBL/GenBank/DDBJ whole genome shotgun (WGS) entry which is preliminary data.</text>
</comment>
<gene>
    <name evidence="2" type="ORF">EKO04_008853</name>
</gene>
<evidence type="ECO:0000313" key="3">
    <source>
        <dbReference type="Proteomes" id="UP000651452"/>
    </source>
</evidence>
<organism evidence="2 3">
    <name type="scientific">Ascochyta lentis</name>
    <dbReference type="NCBI Taxonomy" id="205686"/>
    <lineage>
        <taxon>Eukaryota</taxon>
        <taxon>Fungi</taxon>
        <taxon>Dikarya</taxon>
        <taxon>Ascomycota</taxon>
        <taxon>Pezizomycotina</taxon>
        <taxon>Dothideomycetes</taxon>
        <taxon>Pleosporomycetidae</taxon>
        <taxon>Pleosporales</taxon>
        <taxon>Pleosporineae</taxon>
        <taxon>Didymellaceae</taxon>
        <taxon>Ascochyta</taxon>
    </lineage>
</organism>
<sequence length="423" mass="47683">MADLKRKTYRTRSGFGDNAPPSTMPFPSKANFTAVELLAFFPNTLYRADVIYRMIANGGTRKSIWAIVNSHRDLEAEWSANCCGETMYKTMQKAGYTDWTIKKHELWHASLRASWDGGSLTVSDLQTAQSVAAKNVPFRNLAADVRMLPEGDDALDLTRMVQYCVQKNEDGWRYPNDYDELLELLGGPVQVRDENTDEAVFERWEHKKPPPPLARPTPPPQGVELLDGWKKTRRRSSLGKKGSGSGSETRLENVSPEPGSLNKRKAAKQSAQTRSVDAANVEIVDESETGGDYGMPYARQPAEYVPPPRVIVRTPAASSLIQVFKAEGAVGESDPYNAYAFGGPRRTPPYRYLSQIAQPHPWEISGWAENLRWAFEQRVLFAQTFPEASRWDESPEHMDCIEHERTQRVWASDELLEQMLQGD</sequence>
<feature type="region of interest" description="Disordered" evidence="1">
    <location>
        <begin position="203"/>
        <end position="277"/>
    </location>
</feature>
<name>A0A8H7J0Y3_9PLEO</name>
<dbReference type="Proteomes" id="UP000651452">
    <property type="component" value="Unassembled WGS sequence"/>
</dbReference>
<evidence type="ECO:0000313" key="2">
    <source>
        <dbReference type="EMBL" id="KAF9693168.1"/>
    </source>
</evidence>